<keyword evidence="5" id="KW-0449">Lipoprotein</keyword>
<dbReference type="InterPro" id="IPR050490">
    <property type="entry name" value="Bact_solute-bd_prot1"/>
</dbReference>
<dbReference type="EMBL" id="JAGKSP010000009">
    <property type="protein sequence ID" value="MBP3965158.1"/>
    <property type="molecule type" value="Genomic_DNA"/>
</dbReference>
<dbReference type="RefSeq" id="WP_210661377.1">
    <property type="nucleotide sequence ID" value="NZ_JAGKSP010000009.1"/>
</dbReference>
<accession>A0ABS5CGZ3</accession>
<evidence type="ECO:0000256" key="7">
    <source>
        <dbReference type="SAM" id="SignalP"/>
    </source>
</evidence>
<feature type="region of interest" description="Disordered" evidence="6">
    <location>
        <begin position="23"/>
        <end position="63"/>
    </location>
</feature>
<evidence type="ECO:0000313" key="8">
    <source>
        <dbReference type="EMBL" id="MBP3965158.1"/>
    </source>
</evidence>
<sequence length="464" mass="51038">MRKMKALTILSVALMLTLSACGGGNGNTSNNGSNTTESNTATNTTTEPAGNNAATEENDAANEPVAEAINLGGRTVKISMWWDGKPKGETAGEKASLAKIAELEEKYNMKLEFVNIPFDQYMDKFTTAVLAGEPMADISIMEFKRAIAPIKQGLVLPLTDFTTADNDINKEQKRVQKLPAIGGTEYSFNTPGISAVGLYYNRDLIKKLGLQDPQDLYNNGEWTWDKFMEIAKQATTDSNNDGKKDTWGYAGWAADAARHIGVTNGALFVTDTDLSLGFTDPKMAEALEFVNRLYNVENVVKVKSGNKMDWNETNTFKDGDVAMSINYDWNMGDLTFEVGIVPNPAGPQSDGKYTFANTAQNGYFIPKGTKDPQIVYQIFEELQDIPATEEYLGQDWLESRFKNEADIKMAIEHVNGTGRLSIEEGIADFPFFTIMDDVIVKNQSVAATLEKYKTNGQAALDKLK</sequence>
<keyword evidence="3" id="KW-0472">Membrane</keyword>
<dbReference type="PROSITE" id="PS51257">
    <property type="entry name" value="PROKAR_LIPOPROTEIN"/>
    <property type="match status" value="1"/>
</dbReference>
<evidence type="ECO:0000256" key="4">
    <source>
        <dbReference type="ARBA" id="ARBA00023139"/>
    </source>
</evidence>
<evidence type="ECO:0000256" key="6">
    <source>
        <dbReference type="SAM" id="MobiDB-lite"/>
    </source>
</evidence>
<keyword evidence="9" id="KW-1185">Reference proteome</keyword>
<keyword evidence="2 7" id="KW-0732">Signal</keyword>
<evidence type="ECO:0000256" key="3">
    <source>
        <dbReference type="ARBA" id="ARBA00023136"/>
    </source>
</evidence>
<evidence type="ECO:0000256" key="1">
    <source>
        <dbReference type="ARBA" id="ARBA00022475"/>
    </source>
</evidence>
<dbReference type="Pfam" id="PF01547">
    <property type="entry name" value="SBP_bac_1"/>
    <property type="match status" value="1"/>
</dbReference>
<feature type="compositionally biased region" description="Low complexity" evidence="6">
    <location>
        <begin position="27"/>
        <end position="55"/>
    </location>
</feature>
<evidence type="ECO:0000256" key="2">
    <source>
        <dbReference type="ARBA" id="ARBA00022729"/>
    </source>
</evidence>
<evidence type="ECO:0000313" key="9">
    <source>
        <dbReference type="Proteomes" id="UP000673394"/>
    </source>
</evidence>
<dbReference type="Gene3D" id="3.40.190.10">
    <property type="entry name" value="Periplasmic binding protein-like II"/>
    <property type="match status" value="1"/>
</dbReference>
<evidence type="ECO:0000256" key="5">
    <source>
        <dbReference type="ARBA" id="ARBA00023288"/>
    </source>
</evidence>
<feature type="chain" id="PRO_5046817782" evidence="7">
    <location>
        <begin position="23"/>
        <end position="464"/>
    </location>
</feature>
<protein>
    <submittedName>
        <fullName evidence="8">Extracellular solute-binding protein</fullName>
    </submittedName>
</protein>
<keyword evidence="1" id="KW-1003">Cell membrane</keyword>
<dbReference type="PANTHER" id="PTHR43649:SF33">
    <property type="entry name" value="POLYGALACTURONAN_RHAMNOGALACTURONAN-BINDING PROTEIN YTCQ"/>
    <property type="match status" value="1"/>
</dbReference>
<comment type="caution">
    <text evidence="8">The sequence shown here is derived from an EMBL/GenBank/DDBJ whole genome shotgun (WGS) entry which is preliminary data.</text>
</comment>
<dbReference type="SUPFAM" id="SSF53850">
    <property type="entry name" value="Periplasmic binding protein-like II"/>
    <property type="match status" value="1"/>
</dbReference>
<dbReference type="Proteomes" id="UP000673394">
    <property type="component" value="Unassembled WGS sequence"/>
</dbReference>
<dbReference type="InterPro" id="IPR006059">
    <property type="entry name" value="SBP"/>
</dbReference>
<keyword evidence="4" id="KW-0564">Palmitate</keyword>
<name>A0ABS5CGZ3_9BACL</name>
<feature type="signal peptide" evidence="7">
    <location>
        <begin position="1"/>
        <end position="22"/>
    </location>
</feature>
<proteinExistence type="predicted"/>
<dbReference type="PANTHER" id="PTHR43649">
    <property type="entry name" value="ARABINOSE-BINDING PROTEIN-RELATED"/>
    <property type="match status" value="1"/>
</dbReference>
<reference evidence="8 9" key="1">
    <citation type="submission" date="2021-04" db="EMBL/GenBank/DDBJ databases">
        <title>Paenibacillus sp. DLE-14 whole genome sequence.</title>
        <authorList>
            <person name="Ham Y.J."/>
        </authorList>
    </citation>
    <scope>NUCLEOTIDE SEQUENCE [LARGE SCALE GENOMIC DNA]</scope>
    <source>
        <strain evidence="8 9">DLE-14</strain>
    </source>
</reference>
<organism evidence="8 9">
    <name type="scientific">Paenibacillus lignilyticus</name>
    <dbReference type="NCBI Taxonomy" id="1172615"/>
    <lineage>
        <taxon>Bacteria</taxon>
        <taxon>Bacillati</taxon>
        <taxon>Bacillota</taxon>
        <taxon>Bacilli</taxon>
        <taxon>Bacillales</taxon>
        <taxon>Paenibacillaceae</taxon>
        <taxon>Paenibacillus</taxon>
    </lineage>
</organism>
<gene>
    <name evidence="8" type="ORF">I8J30_20745</name>
</gene>